<dbReference type="AlphaFoldDB" id="A0A4U2Z496"/>
<dbReference type="RefSeq" id="WP_137015423.1">
    <property type="nucleotide sequence ID" value="NZ_SZPX01000009.1"/>
</dbReference>
<sequence length="215" mass="23704">MKKAFTMLELVFVIVVIGILAAVVIPRIGSNKLQEAAIQVVSHIRYTQHLALVDDRFDAGDPTWYRAHWQIYFKHDTDGSGDVVYTIYSNKDLDDMTVSVNPDADEIASSPLDRQNLTGDSLYANRTGSMNITDEYGIAIADMNTLMSNGCNQARRIFFDHLGRPLLQSNTSAYQTLLTSQCRITLTDGSDNIAIAIEPETGYACVLNSAGTDCI</sequence>
<gene>
    <name evidence="2" type="ORF">FCU45_11440</name>
</gene>
<dbReference type="Gene3D" id="3.30.700.10">
    <property type="entry name" value="Glycoprotein, Type 4 Pilin"/>
    <property type="match status" value="1"/>
</dbReference>
<evidence type="ECO:0000313" key="2">
    <source>
        <dbReference type="EMBL" id="TKI68310.1"/>
    </source>
</evidence>
<accession>A0A4U2Z496</accession>
<protein>
    <submittedName>
        <fullName evidence="2">Type II secretion system protein</fullName>
    </submittedName>
</protein>
<keyword evidence="1" id="KW-0812">Transmembrane</keyword>
<evidence type="ECO:0000313" key="3">
    <source>
        <dbReference type="Proteomes" id="UP000309561"/>
    </source>
</evidence>
<keyword evidence="3" id="KW-1185">Reference proteome</keyword>
<dbReference type="Proteomes" id="UP000309561">
    <property type="component" value="Unassembled WGS sequence"/>
</dbReference>
<dbReference type="OrthoDB" id="5363195at2"/>
<keyword evidence="1" id="KW-0472">Membrane</keyword>
<reference evidence="2 3" key="1">
    <citation type="submission" date="2019-04" db="EMBL/GenBank/DDBJ databases">
        <title>Sulfurimonas crateris sp. nov. a facultative anaerobic sulfur-oxidizing chemolithautotrophic bacterium isolated from a terrestrial mud vulcano.</title>
        <authorList>
            <person name="Ratnikova N.M."/>
            <person name="Slobodkin A.I."/>
            <person name="Merkel A.Y."/>
            <person name="Novikov A."/>
            <person name="Bonch-Osmolovskaya E.A."/>
            <person name="Slobodkina G.B."/>
        </authorList>
    </citation>
    <scope>NUCLEOTIDE SEQUENCE [LARGE SCALE GENOMIC DNA]</scope>
    <source>
        <strain evidence="2 3">SN118</strain>
    </source>
</reference>
<name>A0A4U2Z496_9BACT</name>
<dbReference type="InterPro" id="IPR045584">
    <property type="entry name" value="Pilin-like"/>
</dbReference>
<dbReference type="NCBIfam" id="TIGR02532">
    <property type="entry name" value="IV_pilin_GFxxxE"/>
    <property type="match status" value="1"/>
</dbReference>
<keyword evidence="1" id="KW-1133">Transmembrane helix</keyword>
<proteinExistence type="predicted"/>
<organism evidence="2 3">
    <name type="scientific">Sulfurimonas crateris</name>
    <dbReference type="NCBI Taxonomy" id="2574727"/>
    <lineage>
        <taxon>Bacteria</taxon>
        <taxon>Pseudomonadati</taxon>
        <taxon>Campylobacterota</taxon>
        <taxon>Epsilonproteobacteria</taxon>
        <taxon>Campylobacterales</taxon>
        <taxon>Sulfurimonadaceae</taxon>
        <taxon>Sulfurimonas</taxon>
    </lineage>
</organism>
<evidence type="ECO:0000256" key="1">
    <source>
        <dbReference type="SAM" id="Phobius"/>
    </source>
</evidence>
<feature type="transmembrane region" description="Helical" evidence="1">
    <location>
        <begin position="7"/>
        <end position="25"/>
    </location>
</feature>
<dbReference type="InterPro" id="IPR012902">
    <property type="entry name" value="N_methyl_site"/>
</dbReference>
<dbReference type="EMBL" id="SZPX01000009">
    <property type="protein sequence ID" value="TKI68310.1"/>
    <property type="molecule type" value="Genomic_DNA"/>
</dbReference>
<comment type="caution">
    <text evidence="2">The sequence shown here is derived from an EMBL/GenBank/DDBJ whole genome shotgun (WGS) entry which is preliminary data.</text>
</comment>
<dbReference type="SUPFAM" id="SSF54523">
    <property type="entry name" value="Pili subunits"/>
    <property type="match status" value="1"/>
</dbReference>